<keyword evidence="3" id="KW-1185">Reference proteome</keyword>
<dbReference type="OMA" id="RNGHNDA"/>
<feature type="compositionally biased region" description="Pro residues" evidence="1">
    <location>
        <begin position="1"/>
        <end position="14"/>
    </location>
</feature>
<proteinExistence type="predicted"/>
<evidence type="ECO:0000313" key="3">
    <source>
        <dbReference type="Proteomes" id="UP000000304"/>
    </source>
</evidence>
<dbReference type="HOGENOM" id="CLU_3016469_0_0_1"/>
<gene>
    <name evidence="2" type="primary">Dsim\GD19893</name>
    <name evidence="2" type="ORF">Dsim_GD19893</name>
</gene>
<feature type="region of interest" description="Disordered" evidence="1">
    <location>
        <begin position="1"/>
        <end position="56"/>
    </location>
</feature>
<evidence type="ECO:0000313" key="2">
    <source>
        <dbReference type="EMBL" id="EDX11913.1"/>
    </source>
</evidence>
<sequence>MKQPDLPGPGPGPEPASKRHRRNGHNDAAGMQLRPRRAGCGERERDGIEAPYAVRR</sequence>
<dbReference type="AlphaFoldDB" id="B4QYX3"/>
<dbReference type="Proteomes" id="UP000000304">
    <property type="component" value="Chromosome 3R"/>
</dbReference>
<reference evidence="2 3" key="1">
    <citation type="journal article" date="2007" name="Nature">
        <title>Evolution of genes and genomes on the Drosophila phylogeny.</title>
        <authorList>
            <consortium name="Drosophila 12 Genomes Consortium"/>
            <person name="Clark A.G."/>
            <person name="Eisen M.B."/>
            <person name="Smith D.R."/>
            <person name="Bergman C.M."/>
            <person name="Oliver B."/>
            <person name="Markow T.A."/>
            <person name="Kaufman T.C."/>
            <person name="Kellis M."/>
            <person name="Gelbart W."/>
            <person name="Iyer V.N."/>
            <person name="Pollard D.A."/>
            <person name="Sackton T.B."/>
            <person name="Larracuente A.M."/>
            <person name="Singh N.D."/>
            <person name="Abad J.P."/>
            <person name="Abt D.N."/>
            <person name="Adryan B."/>
            <person name="Aguade M."/>
            <person name="Akashi H."/>
            <person name="Anderson W.W."/>
            <person name="Aquadro C.F."/>
            <person name="Ardell D.H."/>
            <person name="Arguello R."/>
            <person name="Artieri C.G."/>
            <person name="Barbash D.A."/>
            <person name="Barker D."/>
            <person name="Barsanti P."/>
            <person name="Batterham P."/>
            <person name="Batzoglou S."/>
            <person name="Begun D."/>
            <person name="Bhutkar A."/>
            <person name="Blanco E."/>
            <person name="Bosak S.A."/>
            <person name="Bradley R.K."/>
            <person name="Brand A.D."/>
            <person name="Brent M.R."/>
            <person name="Brooks A.N."/>
            <person name="Brown R.H."/>
            <person name="Butlin R.K."/>
            <person name="Caggese C."/>
            <person name="Calvi B.R."/>
            <person name="Bernardo de Carvalho A."/>
            <person name="Caspi A."/>
            <person name="Castrezana S."/>
            <person name="Celniker S.E."/>
            <person name="Chang J.L."/>
            <person name="Chapple C."/>
            <person name="Chatterji S."/>
            <person name="Chinwalla A."/>
            <person name="Civetta A."/>
            <person name="Clifton S.W."/>
            <person name="Comeron J.M."/>
            <person name="Costello J.C."/>
            <person name="Coyne J.A."/>
            <person name="Daub J."/>
            <person name="David R.G."/>
            <person name="Delcher A.L."/>
            <person name="Delehaunty K."/>
            <person name="Do C.B."/>
            <person name="Ebling H."/>
            <person name="Edwards K."/>
            <person name="Eickbush T."/>
            <person name="Evans J.D."/>
            <person name="Filipski A."/>
            <person name="Findeiss S."/>
            <person name="Freyhult E."/>
            <person name="Fulton L."/>
            <person name="Fulton R."/>
            <person name="Garcia A.C."/>
            <person name="Gardiner A."/>
            <person name="Garfield D.A."/>
            <person name="Garvin B.E."/>
            <person name="Gibson G."/>
            <person name="Gilbert D."/>
            <person name="Gnerre S."/>
            <person name="Godfrey J."/>
            <person name="Good R."/>
            <person name="Gotea V."/>
            <person name="Gravely B."/>
            <person name="Greenberg A.J."/>
            <person name="Griffiths-Jones S."/>
            <person name="Gross S."/>
            <person name="Guigo R."/>
            <person name="Gustafson E.A."/>
            <person name="Haerty W."/>
            <person name="Hahn M.W."/>
            <person name="Halligan D.L."/>
            <person name="Halpern A.L."/>
            <person name="Halter G.M."/>
            <person name="Han M.V."/>
            <person name="Heger A."/>
            <person name="Hillier L."/>
            <person name="Hinrichs A.S."/>
            <person name="Holmes I."/>
            <person name="Hoskins R.A."/>
            <person name="Hubisz M.J."/>
            <person name="Hultmark D."/>
            <person name="Huntley M.A."/>
            <person name="Jaffe D.B."/>
            <person name="Jagadeeshan S."/>
            <person name="Jeck W.R."/>
            <person name="Johnson J."/>
            <person name="Jones C.D."/>
            <person name="Jordan W.C."/>
            <person name="Karpen G.H."/>
            <person name="Kataoka E."/>
            <person name="Keightley P.D."/>
            <person name="Kheradpour P."/>
            <person name="Kirkness E.F."/>
            <person name="Koerich L.B."/>
            <person name="Kristiansen K."/>
            <person name="Kudrna D."/>
            <person name="Kulathinal R.J."/>
            <person name="Kumar S."/>
            <person name="Kwok R."/>
            <person name="Lander E."/>
            <person name="Langley C.H."/>
            <person name="Lapoint R."/>
            <person name="Lazzaro B.P."/>
            <person name="Lee S.J."/>
            <person name="Levesque L."/>
            <person name="Li R."/>
            <person name="Lin C.F."/>
            <person name="Lin M.F."/>
            <person name="Lindblad-Toh K."/>
            <person name="Llopart A."/>
            <person name="Long M."/>
            <person name="Low L."/>
            <person name="Lozovsky E."/>
            <person name="Lu J."/>
            <person name="Luo M."/>
            <person name="Machado C.A."/>
            <person name="Makalowski W."/>
            <person name="Marzo M."/>
            <person name="Matsuda M."/>
            <person name="Matzkin L."/>
            <person name="McAllister B."/>
            <person name="McBride C.S."/>
            <person name="McKernan B."/>
            <person name="McKernan K."/>
            <person name="Mendez-Lago M."/>
            <person name="Minx P."/>
            <person name="Mollenhauer M.U."/>
            <person name="Montooth K."/>
            <person name="Mount S.M."/>
            <person name="Mu X."/>
            <person name="Myers E."/>
            <person name="Negre B."/>
            <person name="Newfeld S."/>
            <person name="Nielsen R."/>
            <person name="Noor M.A."/>
            <person name="O'Grady P."/>
            <person name="Pachter L."/>
            <person name="Papaceit M."/>
            <person name="Parisi M.J."/>
            <person name="Parisi M."/>
            <person name="Parts L."/>
            <person name="Pedersen J.S."/>
            <person name="Pesole G."/>
            <person name="Phillippy A.M."/>
            <person name="Ponting C.P."/>
            <person name="Pop M."/>
            <person name="Porcelli D."/>
            <person name="Powell J.R."/>
            <person name="Prohaska S."/>
            <person name="Pruitt K."/>
            <person name="Puig M."/>
            <person name="Quesneville H."/>
            <person name="Ram K.R."/>
            <person name="Rand D."/>
            <person name="Rasmussen M.D."/>
            <person name="Reed L.K."/>
            <person name="Reenan R."/>
            <person name="Reily A."/>
            <person name="Remington K.A."/>
            <person name="Rieger T.T."/>
            <person name="Ritchie M.G."/>
            <person name="Robin C."/>
            <person name="Rogers Y.H."/>
            <person name="Rohde C."/>
            <person name="Rozas J."/>
            <person name="Rubenfield M.J."/>
            <person name="Ruiz A."/>
            <person name="Russo S."/>
            <person name="Salzberg S.L."/>
            <person name="Sanchez-Gracia A."/>
            <person name="Saranga D.J."/>
            <person name="Sato H."/>
            <person name="Schaeffer S.W."/>
            <person name="Schatz M.C."/>
            <person name="Schlenke T."/>
            <person name="Schwartz R."/>
            <person name="Segarra C."/>
            <person name="Singh R.S."/>
            <person name="Sirot L."/>
            <person name="Sirota M."/>
            <person name="Sisneros N.B."/>
            <person name="Smith C.D."/>
            <person name="Smith T.F."/>
            <person name="Spieth J."/>
            <person name="Stage D.E."/>
            <person name="Stark A."/>
            <person name="Stephan W."/>
            <person name="Strausberg R.L."/>
            <person name="Strempel S."/>
            <person name="Sturgill D."/>
            <person name="Sutton G."/>
            <person name="Sutton G.G."/>
            <person name="Tao W."/>
            <person name="Teichmann S."/>
            <person name="Tobari Y.N."/>
            <person name="Tomimura Y."/>
            <person name="Tsolas J.M."/>
            <person name="Valente V.L."/>
            <person name="Venter E."/>
            <person name="Venter J.C."/>
            <person name="Vicario S."/>
            <person name="Vieira F.G."/>
            <person name="Vilella A.J."/>
            <person name="Villasante A."/>
            <person name="Walenz B."/>
            <person name="Wang J."/>
            <person name="Wasserman M."/>
            <person name="Watts T."/>
            <person name="Wilson D."/>
            <person name="Wilson R.K."/>
            <person name="Wing R.A."/>
            <person name="Wolfner M.F."/>
            <person name="Wong A."/>
            <person name="Wong G.K."/>
            <person name="Wu C.I."/>
            <person name="Wu G."/>
            <person name="Yamamoto D."/>
            <person name="Yang H.P."/>
            <person name="Yang S.P."/>
            <person name="Yorke J.A."/>
            <person name="Yoshida K."/>
            <person name="Zdobnov E."/>
            <person name="Zhang P."/>
            <person name="Zhang Y."/>
            <person name="Zimin A.V."/>
            <person name="Baldwin J."/>
            <person name="Abdouelleil A."/>
            <person name="Abdulkadir J."/>
            <person name="Abebe A."/>
            <person name="Abera B."/>
            <person name="Abreu J."/>
            <person name="Acer S.C."/>
            <person name="Aftuck L."/>
            <person name="Alexander A."/>
            <person name="An P."/>
            <person name="Anderson E."/>
            <person name="Anderson S."/>
            <person name="Arachi H."/>
            <person name="Azer M."/>
            <person name="Bachantsang P."/>
            <person name="Barry A."/>
            <person name="Bayul T."/>
            <person name="Berlin A."/>
            <person name="Bessette D."/>
            <person name="Bloom T."/>
            <person name="Blye J."/>
            <person name="Boguslavskiy L."/>
            <person name="Bonnet C."/>
            <person name="Boukhgalter B."/>
            <person name="Bourzgui I."/>
            <person name="Brown A."/>
            <person name="Cahill P."/>
            <person name="Channer S."/>
            <person name="Cheshatsang Y."/>
            <person name="Chuda L."/>
            <person name="Citroen M."/>
            <person name="Collymore A."/>
            <person name="Cooke P."/>
            <person name="Costello M."/>
            <person name="D'Aco K."/>
            <person name="Daza R."/>
            <person name="De Haan G."/>
            <person name="DeGray S."/>
            <person name="DeMaso C."/>
            <person name="Dhargay N."/>
            <person name="Dooley K."/>
            <person name="Dooley E."/>
            <person name="Doricent M."/>
            <person name="Dorje P."/>
            <person name="Dorjee K."/>
            <person name="Dupes A."/>
            <person name="Elong R."/>
            <person name="Falk J."/>
            <person name="Farina A."/>
            <person name="Faro S."/>
            <person name="Ferguson D."/>
            <person name="Fisher S."/>
            <person name="Foley C.D."/>
            <person name="Franke A."/>
            <person name="Friedrich D."/>
            <person name="Gadbois L."/>
            <person name="Gearin G."/>
            <person name="Gearin C.R."/>
            <person name="Giannoukos G."/>
            <person name="Goode T."/>
            <person name="Graham J."/>
            <person name="Grandbois E."/>
            <person name="Grewal S."/>
            <person name="Gyaltsen K."/>
            <person name="Hafez N."/>
            <person name="Hagos B."/>
            <person name="Hall J."/>
            <person name="Henson C."/>
            <person name="Hollinger A."/>
            <person name="Honan T."/>
            <person name="Huard M.D."/>
            <person name="Hughes L."/>
            <person name="Hurhula B."/>
            <person name="Husby M.E."/>
            <person name="Kamat A."/>
            <person name="Kanga B."/>
            <person name="Kashin S."/>
            <person name="Khazanovich D."/>
            <person name="Kisner P."/>
            <person name="Lance K."/>
            <person name="Lara M."/>
            <person name="Lee W."/>
            <person name="Lennon N."/>
            <person name="Letendre F."/>
            <person name="LeVine R."/>
            <person name="Lipovsky A."/>
            <person name="Liu X."/>
            <person name="Liu J."/>
            <person name="Liu S."/>
            <person name="Lokyitsang T."/>
            <person name="Lokyitsang Y."/>
            <person name="Lubonja R."/>
            <person name="Lui A."/>
            <person name="MacDonald P."/>
            <person name="Magnisalis V."/>
            <person name="Maru K."/>
            <person name="Matthews C."/>
            <person name="McCusker W."/>
            <person name="McDonough S."/>
            <person name="Mehta T."/>
            <person name="Meldrim J."/>
            <person name="Meneus L."/>
            <person name="Mihai O."/>
            <person name="Mihalev A."/>
            <person name="Mihova T."/>
            <person name="Mittelman R."/>
            <person name="Mlenga V."/>
            <person name="Montmayeur A."/>
            <person name="Mulrain L."/>
            <person name="Navidi A."/>
            <person name="Naylor J."/>
            <person name="Negash T."/>
            <person name="Nguyen T."/>
            <person name="Nguyen N."/>
            <person name="Nicol R."/>
            <person name="Norbu C."/>
            <person name="Norbu N."/>
            <person name="Novod N."/>
            <person name="O'Neill B."/>
            <person name="Osman S."/>
            <person name="Markiewicz E."/>
            <person name="Oyono O.L."/>
            <person name="Patti C."/>
            <person name="Phunkhang P."/>
            <person name="Pierre F."/>
            <person name="Priest M."/>
            <person name="Raghuraman S."/>
            <person name="Rege F."/>
            <person name="Reyes R."/>
            <person name="Rise C."/>
            <person name="Rogov P."/>
            <person name="Ross K."/>
            <person name="Ryan E."/>
            <person name="Settipalli S."/>
            <person name="Shea T."/>
            <person name="Sherpa N."/>
            <person name="Shi L."/>
            <person name="Shih D."/>
            <person name="Sparrow T."/>
            <person name="Spaulding J."/>
            <person name="Stalker J."/>
            <person name="Stange-Thomann N."/>
            <person name="Stavropoulos S."/>
            <person name="Stone C."/>
            <person name="Strader C."/>
            <person name="Tesfaye S."/>
            <person name="Thomson T."/>
            <person name="Thoulutsang Y."/>
            <person name="Thoulutsang D."/>
            <person name="Topham K."/>
            <person name="Topping I."/>
            <person name="Tsamla T."/>
            <person name="Vassiliev H."/>
            <person name="Vo A."/>
            <person name="Wangchuk T."/>
            <person name="Wangdi T."/>
            <person name="Weiand M."/>
            <person name="Wilkinson J."/>
            <person name="Wilson A."/>
            <person name="Yadav S."/>
            <person name="Young G."/>
            <person name="Yu Q."/>
            <person name="Zembek L."/>
            <person name="Zhong D."/>
            <person name="Zimmer A."/>
            <person name="Zwirko Z."/>
            <person name="Jaffe D.B."/>
            <person name="Alvarez P."/>
            <person name="Brockman W."/>
            <person name="Butler J."/>
            <person name="Chin C."/>
            <person name="Gnerre S."/>
            <person name="Grabherr M."/>
            <person name="Kleber M."/>
            <person name="Mauceli E."/>
            <person name="MacCallum I."/>
        </authorList>
    </citation>
    <scope>NUCLEOTIDE SEQUENCE [LARGE SCALE GENOMIC DNA]</scope>
    <source>
        <strain evidence="3">white501</strain>
    </source>
</reference>
<feature type="compositionally biased region" description="Basic and acidic residues" evidence="1">
    <location>
        <begin position="39"/>
        <end position="48"/>
    </location>
</feature>
<organism evidence="2 3">
    <name type="scientific">Drosophila simulans</name>
    <name type="common">Fruit fly</name>
    <dbReference type="NCBI Taxonomy" id="7240"/>
    <lineage>
        <taxon>Eukaryota</taxon>
        <taxon>Metazoa</taxon>
        <taxon>Ecdysozoa</taxon>
        <taxon>Arthropoda</taxon>
        <taxon>Hexapoda</taxon>
        <taxon>Insecta</taxon>
        <taxon>Pterygota</taxon>
        <taxon>Neoptera</taxon>
        <taxon>Endopterygota</taxon>
        <taxon>Diptera</taxon>
        <taxon>Brachycera</taxon>
        <taxon>Muscomorpha</taxon>
        <taxon>Ephydroidea</taxon>
        <taxon>Drosophilidae</taxon>
        <taxon>Drosophila</taxon>
        <taxon>Sophophora</taxon>
    </lineage>
</organism>
<protein>
    <submittedName>
        <fullName evidence="2">GD19893</fullName>
    </submittedName>
</protein>
<name>B4QYX3_DROSI</name>
<dbReference type="EMBL" id="CM000364">
    <property type="protein sequence ID" value="EDX11913.1"/>
    <property type="molecule type" value="Genomic_DNA"/>
</dbReference>
<evidence type="ECO:0000256" key="1">
    <source>
        <dbReference type="SAM" id="MobiDB-lite"/>
    </source>
</evidence>
<accession>B4QYX3</accession>